<keyword evidence="5" id="KW-0862">Zinc</keyword>
<gene>
    <name evidence="12" type="ORF">RIF29_20474</name>
</gene>
<evidence type="ECO:0000256" key="10">
    <source>
        <dbReference type="SAM" id="MobiDB-lite"/>
    </source>
</evidence>
<protein>
    <recommendedName>
        <fullName evidence="11">C2H2-type domain-containing protein</fullName>
    </recommendedName>
</protein>
<dbReference type="SUPFAM" id="SSF57667">
    <property type="entry name" value="beta-beta-alpha zinc fingers"/>
    <property type="match status" value="1"/>
</dbReference>
<evidence type="ECO:0000259" key="11">
    <source>
        <dbReference type="PROSITE" id="PS50157"/>
    </source>
</evidence>
<comment type="caution">
    <text evidence="12">The sequence shown here is derived from an EMBL/GenBank/DDBJ whole genome shotgun (WGS) entry which is preliminary data.</text>
</comment>
<feature type="compositionally biased region" description="Polar residues" evidence="10">
    <location>
        <begin position="19"/>
        <end position="40"/>
    </location>
</feature>
<dbReference type="PANTHER" id="PTHR26374:SF456">
    <property type="entry name" value="ZINC FINGER PROTEIN ZAT5-LIKE"/>
    <property type="match status" value="1"/>
</dbReference>
<evidence type="ECO:0000256" key="5">
    <source>
        <dbReference type="ARBA" id="ARBA00022833"/>
    </source>
</evidence>
<feature type="domain" description="C2H2-type" evidence="11">
    <location>
        <begin position="184"/>
        <end position="206"/>
    </location>
</feature>
<evidence type="ECO:0000256" key="7">
    <source>
        <dbReference type="ARBA" id="ARBA00023163"/>
    </source>
</evidence>
<keyword evidence="8" id="KW-0539">Nucleus</keyword>
<organism evidence="12 13">
    <name type="scientific">Crotalaria pallida</name>
    <name type="common">Smooth rattlebox</name>
    <name type="synonym">Crotalaria striata</name>
    <dbReference type="NCBI Taxonomy" id="3830"/>
    <lineage>
        <taxon>Eukaryota</taxon>
        <taxon>Viridiplantae</taxon>
        <taxon>Streptophyta</taxon>
        <taxon>Embryophyta</taxon>
        <taxon>Tracheophyta</taxon>
        <taxon>Spermatophyta</taxon>
        <taxon>Magnoliopsida</taxon>
        <taxon>eudicotyledons</taxon>
        <taxon>Gunneridae</taxon>
        <taxon>Pentapetalae</taxon>
        <taxon>rosids</taxon>
        <taxon>fabids</taxon>
        <taxon>Fabales</taxon>
        <taxon>Fabaceae</taxon>
        <taxon>Papilionoideae</taxon>
        <taxon>50 kb inversion clade</taxon>
        <taxon>genistoids sensu lato</taxon>
        <taxon>core genistoids</taxon>
        <taxon>Crotalarieae</taxon>
        <taxon>Crotalaria</taxon>
    </lineage>
</organism>
<dbReference type="Pfam" id="PF13912">
    <property type="entry name" value="zf-C2H2_6"/>
    <property type="match status" value="2"/>
</dbReference>
<dbReference type="EMBL" id="JAYWIO010000004">
    <property type="protein sequence ID" value="KAK7267795.1"/>
    <property type="molecule type" value="Genomic_DNA"/>
</dbReference>
<evidence type="ECO:0000256" key="6">
    <source>
        <dbReference type="ARBA" id="ARBA00023015"/>
    </source>
</evidence>
<keyword evidence="4 9" id="KW-0863">Zinc-finger</keyword>
<keyword evidence="7" id="KW-0804">Transcription</keyword>
<evidence type="ECO:0000256" key="8">
    <source>
        <dbReference type="ARBA" id="ARBA00023242"/>
    </source>
</evidence>
<proteinExistence type="predicted"/>
<dbReference type="Proteomes" id="UP001372338">
    <property type="component" value="Unassembled WGS sequence"/>
</dbReference>
<dbReference type="InterPro" id="IPR013087">
    <property type="entry name" value="Znf_C2H2_type"/>
</dbReference>
<keyword evidence="2" id="KW-0479">Metal-binding</keyword>
<keyword evidence="13" id="KW-1185">Reference proteome</keyword>
<feature type="region of interest" description="Disordered" evidence="10">
    <location>
        <begin position="1"/>
        <end position="40"/>
    </location>
</feature>
<dbReference type="PROSITE" id="PS50157">
    <property type="entry name" value="ZINC_FINGER_C2H2_2"/>
    <property type="match status" value="2"/>
</dbReference>
<dbReference type="PROSITE" id="PS00028">
    <property type="entry name" value="ZINC_FINGER_C2H2_1"/>
    <property type="match status" value="2"/>
</dbReference>
<dbReference type="PANTHER" id="PTHR26374">
    <property type="entry name" value="ZINC FINGER PROTEIN ZAT5"/>
    <property type="match status" value="1"/>
</dbReference>
<evidence type="ECO:0000256" key="9">
    <source>
        <dbReference type="PROSITE-ProRule" id="PRU00042"/>
    </source>
</evidence>
<comment type="subcellular location">
    <subcellularLocation>
        <location evidence="1">Nucleus</location>
    </subcellularLocation>
</comment>
<evidence type="ECO:0000313" key="13">
    <source>
        <dbReference type="Proteomes" id="UP001372338"/>
    </source>
</evidence>
<dbReference type="Gene3D" id="3.30.160.60">
    <property type="entry name" value="Classic Zinc Finger"/>
    <property type="match status" value="2"/>
</dbReference>
<evidence type="ECO:0000313" key="12">
    <source>
        <dbReference type="EMBL" id="KAK7267795.1"/>
    </source>
</evidence>
<name>A0AAN9F5N7_CROPI</name>
<evidence type="ECO:0000256" key="4">
    <source>
        <dbReference type="ARBA" id="ARBA00022771"/>
    </source>
</evidence>
<feature type="region of interest" description="Disordered" evidence="10">
    <location>
        <begin position="212"/>
        <end position="234"/>
    </location>
</feature>
<evidence type="ECO:0000256" key="2">
    <source>
        <dbReference type="ARBA" id="ARBA00022723"/>
    </source>
</evidence>
<accession>A0AAN9F5N7</accession>
<sequence>MQIIKGKRTKRRRLAVAPSSASCSQGTELDLSTTTSPESSIDQFRYKTQEQDEDMANCLILLAQGKLSSSHPPPDRDNNNNNSGLELYRCKTCDRSFPSFQALGGHRSSHKKPNKANAIGTDEKQAITTNSVNEDHRDHYDDVNTTSITTLSLQISNRPLPLYKSSSTNGIGTAIAAATKSRVHECSFCGAEFSSGQALGGHMRRHRTSISNSTTTTTTVSIGGGNINPESQEAKKQRNILKLDLNLPAPDDDQRDSLFSFQGIENVIVFSAAPSMVDCHY</sequence>
<feature type="domain" description="C2H2-type" evidence="11">
    <location>
        <begin position="88"/>
        <end position="115"/>
    </location>
</feature>
<reference evidence="12 13" key="1">
    <citation type="submission" date="2024-01" db="EMBL/GenBank/DDBJ databases">
        <title>The genomes of 5 underutilized Papilionoideae crops provide insights into root nodulation and disease resistanc.</title>
        <authorList>
            <person name="Yuan L."/>
        </authorList>
    </citation>
    <scope>NUCLEOTIDE SEQUENCE [LARGE SCALE GENOMIC DNA]</scope>
    <source>
        <strain evidence="12">ZHUSHIDOU_FW_LH</strain>
        <tissue evidence="12">Leaf</tissue>
    </source>
</reference>
<keyword evidence="6" id="KW-0805">Transcription regulation</keyword>
<dbReference type="AlphaFoldDB" id="A0AAN9F5N7"/>
<dbReference type="SMART" id="SM00355">
    <property type="entry name" value="ZnF_C2H2"/>
    <property type="match status" value="2"/>
</dbReference>
<dbReference type="GO" id="GO:0008270">
    <property type="term" value="F:zinc ion binding"/>
    <property type="evidence" value="ECO:0007669"/>
    <property type="project" value="UniProtKB-KW"/>
</dbReference>
<dbReference type="InterPro" id="IPR036236">
    <property type="entry name" value="Znf_C2H2_sf"/>
</dbReference>
<feature type="compositionally biased region" description="Low complexity" evidence="10">
    <location>
        <begin position="212"/>
        <end position="221"/>
    </location>
</feature>
<dbReference type="GO" id="GO:0005634">
    <property type="term" value="C:nucleus"/>
    <property type="evidence" value="ECO:0007669"/>
    <property type="project" value="UniProtKB-SubCell"/>
</dbReference>
<keyword evidence="3" id="KW-0677">Repeat</keyword>
<evidence type="ECO:0000256" key="3">
    <source>
        <dbReference type="ARBA" id="ARBA00022737"/>
    </source>
</evidence>
<evidence type="ECO:0000256" key="1">
    <source>
        <dbReference type="ARBA" id="ARBA00004123"/>
    </source>
</evidence>
<feature type="compositionally biased region" description="Basic residues" evidence="10">
    <location>
        <begin position="1"/>
        <end position="14"/>
    </location>
</feature>